<comment type="catalytic activity">
    <reaction evidence="1">
        <text>7,8-dihydroneopterin = 6-hydroxymethyl-7,8-dihydropterin + glycolaldehyde</text>
        <dbReference type="Rhea" id="RHEA:10540"/>
        <dbReference type="ChEBI" id="CHEBI:17001"/>
        <dbReference type="ChEBI" id="CHEBI:17071"/>
        <dbReference type="ChEBI" id="CHEBI:44841"/>
        <dbReference type="EC" id="4.1.2.25"/>
    </reaction>
</comment>
<sequence length="310" mass="34402">MGECRTIIQIPSVTGLVDHICLRNVQLPLPSGPDAWHRLGRRQPCTMSLKLSWSSVSTSAKEDDVSLSLDYGKLYQRIDKLVQEWPNPQEGLENQISVVDIHGQPANGSPDMGHGEDISLLAGRIGSLALGYLHERSRAINAIRPGAAQQDFGQCEVRLHLPKALLRAQGGLVHRILQVLGNNQVDATAAVVIEDEFRIENIRCHCIIGVNTHERVEKQAVMVSLKIKGQGNDHWRKHFLDIYQEMTRVIAEEVDKTTFKSVETVVVFIARLATVDFGNDLVTVRAEKPNALAFAEGTGVEITRSRSFFC</sequence>
<organism evidence="9 10">
    <name type="scientific">Aspergillus cavernicola</name>
    <dbReference type="NCBI Taxonomy" id="176166"/>
    <lineage>
        <taxon>Eukaryota</taxon>
        <taxon>Fungi</taxon>
        <taxon>Dikarya</taxon>
        <taxon>Ascomycota</taxon>
        <taxon>Pezizomycotina</taxon>
        <taxon>Eurotiomycetes</taxon>
        <taxon>Eurotiomycetidae</taxon>
        <taxon>Eurotiales</taxon>
        <taxon>Aspergillaceae</taxon>
        <taxon>Aspergillus</taxon>
        <taxon>Aspergillus subgen. Nidulantes</taxon>
    </lineage>
</organism>
<evidence type="ECO:0000256" key="7">
    <source>
        <dbReference type="ARBA" id="ARBA00032903"/>
    </source>
</evidence>
<keyword evidence="6" id="KW-0456">Lyase</keyword>
<dbReference type="Proteomes" id="UP001610335">
    <property type="component" value="Unassembled WGS sequence"/>
</dbReference>
<dbReference type="SUPFAM" id="SSF55620">
    <property type="entry name" value="Tetrahydrobiopterin biosynthesis enzymes-like"/>
    <property type="match status" value="1"/>
</dbReference>
<evidence type="ECO:0000256" key="3">
    <source>
        <dbReference type="ARBA" id="ARBA00005708"/>
    </source>
</evidence>
<dbReference type="Gene3D" id="3.30.1130.10">
    <property type="match status" value="2"/>
</dbReference>
<evidence type="ECO:0000256" key="4">
    <source>
        <dbReference type="ARBA" id="ARBA00013043"/>
    </source>
</evidence>
<dbReference type="SMART" id="SM00905">
    <property type="entry name" value="FolB"/>
    <property type="match status" value="1"/>
</dbReference>
<dbReference type="InterPro" id="IPR006157">
    <property type="entry name" value="FolB_dom"/>
</dbReference>
<comment type="similarity">
    <text evidence="3">Belongs to the DHNA family.</text>
</comment>
<evidence type="ECO:0000256" key="2">
    <source>
        <dbReference type="ARBA" id="ARBA00005013"/>
    </source>
</evidence>
<dbReference type="EC" id="4.1.2.25" evidence="4"/>
<dbReference type="Pfam" id="PF02152">
    <property type="entry name" value="FolB"/>
    <property type="match status" value="1"/>
</dbReference>
<keyword evidence="10" id="KW-1185">Reference proteome</keyword>
<reference evidence="9 10" key="1">
    <citation type="submission" date="2024-07" db="EMBL/GenBank/DDBJ databases">
        <title>Section-level genome sequencing and comparative genomics of Aspergillus sections Usti and Cavernicolus.</title>
        <authorList>
            <consortium name="Lawrence Berkeley National Laboratory"/>
            <person name="Nybo J.L."/>
            <person name="Vesth T.C."/>
            <person name="Theobald S."/>
            <person name="Frisvad J.C."/>
            <person name="Larsen T.O."/>
            <person name="Kjaerboelling I."/>
            <person name="Rothschild-Mancinelli K."/>
            <person name="Lyhne E.K."/>
            <person name="Kogle M.E."/>
            <person name="Barry K."/>
            <person name="Clum A."/>
            <person name="Na H."/>
            <person name="Ledsgaard L."/>
            <person name="Lin J."/>
            <person name="Lipzen A."/>
            <person name="Kuo A."/>
            <person name="Riley R."/>
            <person name="Mondo S."/>
            <person name="LaButti K."/>
            <person name="Haridas S."/>
            <person name="Pangalinan J."/>
            <person name="Salamov A.A."/>
            <person name="Simmons B.A."/>
            <person name="Magnuson J.K."/>
            <person name="Chen J."/>
            <person name="Drula E."/>
            <person name="Henrissat B."/>
            <person name="Wiebenga A."/>
            <person name="Lubbers R.J."/>
            <person name="Gomes A.C."/>
            <person name="Makela M.R."/>
            <person name="Stajich J."/>
            <person name="Grigoriev I.V."/>
            <person name="Mortensen U.H."/>
            <person name="De vries R.P."/>
            <person name="Baker S.E."/>
            <person name="Andersen M.R."/>
        </authorList>
    </citation>
    <scope>NUCLEOTIDE SEQUENCE [LARGE SCALE GENOMIC DNA]</scope>
    <source>
        <strain evidence="9 10">CBS 600.67</strain>
    </source>
</reference>
<protein>
    <recommendedName>
        <fullName evidence="4">dihydroneopterin aldolase</fullName>
        <ecNumber evidence="4">4.1.2.25</ecNumber>
    </recommendedName>
    <alternativeName>
        <fullName evidence="7">7,8-dihydroneopterin aldolase</fullName>
    </alternativeName>
</protein>
<dbReference type="EMBL" id="JBFXLS010000009">
    <property type="protein sequence ID" value="KAL2831533.1"/>
    <property type="molecule type" value="Genomic_DNA"/>
</dbReference>
<evidence type="ECO:0000256" key="1">
    <source>
        <dbReference type="ARBA" id="ARBA00001353"/>
    </source>
</evidence>
<feature type="domain" description="Dihydroneopterin aldolase/epimerase" evidence="8">
    <location>
        <begin position="197"/>
        <end position="304"/>
    </location>
</feature>
<keyword evidence="5" id="KW-0289">Folate biosynthesis</keyword>
<evidence type="ECO:0000313" key="9">
    <source>
        <dbReference type="EMBL" id="KAL2831533.1"/>
    </source>
</evidence>
<dbReference type="PANTHER" id="PTHR42844">
    <property type="entry name" value="DIHYDRONEOPTERIN ALDOLASE 1-RELATED"/>
    <property type="match status" value="1"/>
</dbReference>
<evidence type="ECO:0000259" key="8">
    <source>
        <dbReference type="SMART" id="SM00905"/>
    </source>
</evidence>
<name>A0ABR4IUT5_9EURO</name>
<evidence type="ECO:0000256" key="6">
    <source>
        <dbReference type="ARBA" id="ARBA00023239"/>
    </source>
</evidence>
<evidence type="ECO:0000256" key="5">
    <source>
        <dbReference type="ARBA" id="ARBA00022909"/>
    </source>
</evidence>
<dbReference type="InterPro" id="IPR006156">
    <property type="entry name" value="Dihydroneopterin_aldolase"/>
</dbReference>
<proteinExistence type="inferred from homology"/>
<dbReference type="PANTHER" id="PTHR42844:SF1">
    <property type="entry name" value="DIHYDRONEOPTERIN ALDOLASE 1-RELATED"/>
    <property type="match status" value="1"/>
</dbReference>
<comment type="pathway">
    <text evidence="2">Cofactor biosynthesis; tetrahydrofolate biosynthesis; 2-amino-4-hydroxy-6-hydroxymethyl-7,8-dihydropteridine diphosphate from 7,8-dihydroneopterin triphosphate: step 3/4.</text>
</comment>
<evidence type="ECO:0000313" key="10">
    <source>
        <dbReference type="Proteomes" id="UP001610335"/>
    </source>
</evidence>
<accession>A0ABR4IUT5</accession>
<gene>
    <name evidence="9" type="ORF">BDW59DRAFT_169770</name>
</gene>
<dbReference type="InterPro" id="IPR043133">
    <property type="entry name" value="GTP-CH-I_C/QueF"/>
</dbReference>
<comment type="caution">
    <text evidence="9">The sequence shown here is derived from an EMBL/GenBank/DDBJ whole genome shotgun (WGS) entry which is preliminary data.</text>
</comment>